<keyword evidence="2" id="KW-1185">Reference proteome</keyword>
<evidence type="ECO:0000313" key="1">
    <source>
        <dbReference type="EMBL" id="KAH9364799.1"/>
    </source>
</evidence>
<protein>
    <submittedName>
        <fullName evidence="1">Uncharacterized protein</fullName>
    </submittedName>
</protein>
<comment type="caution">
    <text evidence="1">The sequence shown here is derived from an EMBL/GenBank/DDBJ whole genome shotgun (WGS) entry which is preliminary data.</text>
</comment>
<evidence type="ECO:0000313" key="2">
    <source>
        <dbReference type="Proteomes" id="UP000821853"/>
    </source>
</evidence>
<dbReference type="EMBL" id="JABSTR010000002">
    <property type="protein sequence ID" value="KAH9364799.1"/>
    <property type="molecule type" value="Genomic_DNA"/>
</dbReference>
<reference evidence="1 2" key="1">
    <citation type="journal article" date="2020" name="Cell">
        <title>Large-Scale Comparative Analyses of Tick Genomes Elucidate Their Genetic Diversity and Vector Capacities.</title>
        <authorList>
            <consortium name="Tick Genome and Microbiome Consortium (TIGMIC)"/>
            <person name="Jia N."/>
            <person name="Wang J."/>
            <person name="Shi W."/>
            <person name="Du L."/>
            <person name="Sun Y."/>
            <person name="Zhan W."/>
            <person name="Jiang J.F."/>
            <person name="Wang Q."/>
            <person name="Zhang B."/>
            <person name="Ji P."/>
            <person name="Bell-Sakyi L."/>
            <person name="Cui X.M."/>
            <person name="Yuan T.T."/>
            <person name="Jiang B.G."/>
            <person name="Yang W.F."/>
            <person name="Lam T.T."/>
            <person name="Chang Q.C."/>
            <person name="Ding S.J."/>
            <person name="Wang X.J."/>
            <person name="Zhu J.G."/>
            <person name="Ruan X.D."/>
            <person name="Zhao L."/>
            <person name="Wei J.T."/>
            <person name="Ye R.Z."/>
            <person name="Que T.C."/>
            <person name="Du C.H."/>
            <person name="Zhou Y.H."/>
            <person name="Cheng J.X."/>
            <person name="Dai P.F."/>
            <person name="Guo W.B."/>
            <person name="Han X.H."/>
            <person name="Huang E.J."/>
            <person name="Li L.F."/>
            <person name="Wei W."/>
            <person name="Gao Y.C."/>
            <person name="Liu J.Z."/>
            <person name="Shao H.Z."/>
            <person name="Wang X."/>
            <person name="Wang C.C."/>
            <person name="Yang T.C."/>
            <person name="Huo Q.B."/>
            <person name="Li W."/>
            <person name="Chen H.Y."/>
            <person name="Chen S.E."/>
            <person name="Zhou L.G."/>
            <person name="Ni X.B."/>
            <person name="Tian J.H."/>
            <person name="Sheng Y."/>
            <person name="Liu T."/>
            <person name="Pan Y.S."/>
            <person name="Xia L.Y."/>
            <person name="Li J."/>
            <person name="Zhao F."/>
            <person name="Cao W.C."/>
        </authorList>
    </citation>
    <scope>NUCLEOTIDE SEQUENCE [LARGE SCALE GENOMIC DNA]</scope>
    <source>
        <strain evidence="1">HaeL-2018</strain>
    </source>
</reference>
<organism evidence="1 2">
    <name type="scientific">Haemaphysalis longicornis</name>
    <name type="common">Bush tick</name>
    <dbReference type="NCBI Taxonomy" id="44386"/>
    <lineage>
        <taxon>Eukaryota</taxon>
        <taxon>Metazoa</taxon>
        <taxon>Ecdysozoa</taxon>
        <taxon>Arthropoda</taxon>
        <taxon>Chelicerata</taxon>
        <taxon>Arachnida</taxon>
        <taxon>Acari</taxon>
        <taxon>Parasitiformes</taxon>
        <taxon>Ixodida</taxon>
        <taxon>Ixodoidea</taxon>
        <taxon>Ixodidae</taxon>
        <taxon>Haemaphysalinae</taxon>
        <taxon>Haemaphysalis</taxon>
    </lineage>
</organism>
<accession>A0A9J6FPS9</accession>
<dbReference type="AlphaFoldDB" id="A0A9J6FPS9"/>
<gene>
    <name evidence="1" type="ORF">HPB48_012732</name>
</gene>
<dbReference type="VEuPathDB" id="VectorBase:HLOH_047784"/>
<name>A0A9J6FPS9_HAELO</name>
<sequence>MLIDPRYKDACYMEKSEKQWASELLTTAAEEIEEYHQPPDGTSGSGARLPETPEHSVWHAFQSFRSETDRVRLFCCGCRSQLFESPTSSPIFRPSGLVERRRKPAVPRTGWSCPQVPVNSCDPDHKRTSFLCSWNNCQLQEGAHAH</sequence>
<dbReference type="OrthoDB" id="6409861at2759"/>
<proteinExistence type="predicted"/>
<dbReference type="Proteomes" id="UP000821853">
    <property type="component" value="Chromosome 10"/>
</dbReference>